<evidence type="ECO:0000313" key="13">
    <source>
        <dbReference type="EMBL" id="GMM57861.1"/>
    </source>
</evidence>
<dbReference type="Pfam" id="PF00107">
    <property type="entry name" value="ADH_zinc_N"/>
    <property type="match status" value="1"/>
</dbReference>
<dbReference type="SMART" id="SM00829">
    <property type="entry name" value="PKS_ER"/>
    <property type="match status" value="1"/>
</dbReference>
<dbReference type="GO" id="GO:0008106">
    <property type="term" value="F:alcohol dehydrogenase (NADP+) activity"/>
    <property type="evidence" value="ECO:0007669"/>
    <property type="project" value="UniProtKB-EC"/>
</dbReference>
<dbReference type="PANTHER" id="PTHR42683">
    <property type="entry name" value="ALDEHYDE REDUCTASE"/>
    <property type="match status" value="1"/>
</dbReference>
<dbReference type="InterPro" id="IPR036291">
    <property type="entry name" value="NAD(P)-bd_dom_sf"/>
</dbReference>
<dbReference type="FunFam" id="3.40.50.720:FF:000158">
    <property type="entry name" value="Zinc-binding alcohol dehydrogenase"/>
    <property type="match status" value="1"/>
</dbReference>
<evidence type="ECO:0000256" key="11">
    <source>
        <dbReference type="RuleBase" id="RU361277"/>
    </source>
</evidence>
<sequence length="362" mass="38903">MPYPEEFEGIAVTQDKPWHQPSHVSYPAKARHPRDIDIEIEACGVCGSDLHTVAGHWRELPPALVVGHEIVGRVVHVGSDADSGFKVGDRVGVSAQVLSCLECERCAEGNEPYCDGFVSAYNRAYPDGYVSQGGYASHVRVHEHFVVPIPESLPSELAAPLLCGGLTVYAPLIRNGCGPGVRVGVVGLGGLGHMAVLIAKALGAYVVAFSRGSSKRKDALELGADEYVATAEEPAWDDKYVSKLDIVLVCASSLQGVNLDQYVRTLRIGGKIISVCIPDKSEKLEMSAFALRGVTVGNSQLGSPQELRDLLELAAAKGFRPWVETLPVGVEGVSQALTRMDKGDVRYRFTLTEFDKEFGTGK</sequence>
<dbReference type="PROSITE" id="PS00065">
    <property type="entry name" value="D_2_HYDROXYACID_DH_1"/>
    <property type="match status" value="1"/>
</dbReference>
<dbReference type="InterPro" id="IPR013149">
    <property type="entry name" value="ADH-like_C"/>
</dbReference>
<dbReference type="SUPFAM" id="SSF50129">
    <property type="entry name" value="GroES-like"/>
    <property type="match status" value="1"/>
</dbReference>
<evidence type="ECO:0000256" key="4">
    <source>
        <dbReference type="ARBA" id="ARBA00022553"/>
    </source>
</evidence>
<dbReference type="EMBL" id="BTGD01000016">
    <property type="protein sequence ID" value="GMM57861.1"/>
    <property type="molecule type" value="Genomic_DNA"/>
</dbReference>
<dbReference type="PROSITE" id="PS00059">
    <property type="entry name" value="ADH_ZINC"/>
    <property type="match status" value="1"/>
</dbReference>
<dbReference type="InterPro" id="IPR047109">
    <property type="entry name" value="CAD-like"/>
</dbReference>
<dbReference type="InterPro" id="IPR013154">
    <property type="entry name" value="ADH-like_N"/>
</dbReference>
<keyword evidence="8" id="KW-0560">Oxidoreductase</keyword>
<evidence type="ECO:0000256" key="1">
    <source>
        <dbReference type="ARBA" id="ARBA00001947"/>
    </source>
</evidence>
<keyword evidence="14" id="KW-1185">Reference proteome</keyword>
<reference evidence="13 14" key="1">
    <citation type="journal article" date="2023" name="Elife">
        <title>Identification of key yeast species and microbe-microbe interactions impacting larval growth of Drosophila in the wild.</title>
        <authorList>
            <person name="Mure A."/>
            <person name="Sugiura Y."/>
            <person name="Maeda R."/>
            <person name="Honda K."/>
            <person name="Sakurai N."/>
            <person name="Takahashi Y."/>
            <person name="Watada M."/>
            <person name="Katoh T."/>
            <person name="Gotoh A."/>
            <person name="Gotoh Y."/>
            <person name="Taniguchi I."/>
            <person name="Nakamura K."/>
            <person name="Hayashi T."/>
            <person name="Katayama T."/>
            <person name="Uemura T."/>
            <person name="Hattori Y."/>
        </authorList>
    </citation>
    <scope>NUCLEOTIDE SEQUENCE [LARGE SCALE GENOMIC DNA]</scope>
    <source>
        <strain evidence="13 14">KH-74</strain>
    </source>
</reference>
<dbReference type="Gene3D" id="3.90.180.10">
    <property type="entry name" value="Medium-chain alcohol dehydrogenases, catalytic domain"/>
    <property type="match status" value="1"/>
</dbReference>
<comment type="cofactor">
    <cofactor evidence="1 11">
        <name>Zn(2+)</name>
        <dbReference type="ChEBI" id="CHEBI:29105"/>
    </cofactor>
</comment>
<keyword evidence="7" id="KW-0521">NADP</keyword>
<evidence type="ECO:0000256" key="3">
    <source>
        <dbReference type="ARBA" id="ARBA00011738"/>
    </source>
</evidence>
<evidence type="ECO:0000259" key="12">
    <source>
        <dbReference type="SMART" id="SM00829"/>
    </source>
</evidence>
<keyword evidence="5 11" id="KW-0479">Metal-binding</keyword>
<dbReference type="SUPFAM" id="SSF51735">
    <property type="entry name" value="NAD(P)-binding Rossmann-fold domains"/>
    <property type="match status" value="1"/>
</dbReference>
<feature type="domain" description="Enoyl reductase (ER)" evidence="12">
    <location>
        <begin position="19"/>
        <end position="351"/>
    </location>
</feature>
<dbReference type="InterPro" id="IPR029752">
    <property type="entry name" value="D-isomer_DH_CS1"/>
</dbReference>
<evidence type="ECO:0000256" key="10">
    <source>
        <dbReference type="ARBA" id="ARBA00050997"/>
    </source>
</evidence>
<keyword evidence="4" id="KW-0597">Phosphoprotein</keyword>
<evidence type="ECO:0000256" key="2">
    <source>
        <dbReference type="ARBA" id="ARBA00008072"/>
    </source>
</evidence>
<dbReference type="InterPro" id="IPR011032">
    <property type="entry name" value="GroES-like_sf"/>
</dbReference>
<protein>
    <recommendedName>
        <fullName evidence="9">alcohol dehydrogenase (NADP(+))</fullName>
        <ecNumber evidence="9">1.1.1.2</ecNumber>
    </recommendedName>
</protein>
<evidence type="ECO:0000256" key="9">
    <source>
        <dbReference type="ARBA" id="ARBA00024074"/>
    </source>
</evidence>
<evidence type="ECO:0000256" key="7">
    <source>
        <dbReference type="ARBA" id="ARBA00022857"/>
    </source>
</evidence>
<dbReference type="AlphaFoldDB" id="A0AAV5S364"/>
<comment type="caution">
    <text evidence="13">The sequence shown here is derived from an EMBL/GenBank/DDBJ whole genome shotgun (WGS) entry which is preliminary data.</text>
</comment>
<comment type="catalytic activity">
    <reaction evidence="10">
        <text>a primary alcohol + NADP(+) = an aldehyde + NADPH + H(+)</text>
        <dbReference type="Rhea" id="RHEA:15937"/>
        <dbReference type="ChEBI" id="CHEBI:15378"/>
        <dbReference type="ChEBI" id="CHEBI:15734"/>
        <dbReference type="ChEBI" id="CHEBI:17478"/>
        <dbReference type="ChEBI" id="CHEBI:57783"/>
        <dbReference type="ChEBI" id="CHEBI:58349"/>
        <dbReference type="EC" id="1.1.1.2"/>
    </reaction>
    <physiologicalReaction direction="left-to-right" evidence="10">
        <dbReference type="Rhea" id="RHEA:15938"/>
    </physiologicalReaction>
    <physiologicalReaction direction="right-to-left" evidence="10">
        <dbReference type="Rhea" id="RHEA:15939"/>
    </physiologicalReaction>
</comment>
<comment type="subunit">
    <text evidence="3">Homodimer.</text>
</comment>
<gene>
    <name evidence="13" type="ORF">DAKH74_044770</name>
</gene>
<dbReference type="InterPro" id="IPR020843">
    <property type="entry name" value="ER"/>
</dbReference>
<evidence type="ECO:0000256" key="5">
    <source>
        <dbReference type="ARBA" id="ARBA00022723"/>
    </source>
</evidence>
<dbReference type="EC" id="1.1.1.2" evidence="9"/>
<keyword evidence="6 11" id="KW-0862">Zinc</keyword>
<evidence type="ECO:0000256" key="8">
    <source>
        <dbReference type="ARBA" id="ARBA00023002"/>
    </source>
</evidence>
<dbReference type="GO" id="GO:0008270">
    <property type="term" value="F:zinc ion binding"/>
    <property type="evidence" value="ECO:0007669"/>
    <property type="project" value="InterPro"/>
</dbReference>
<proteinExistence type="inferred from homology"/>
<evidence type="ECO:0000313" key="14">
    <source>
        <dbReference type="Proteomes" id="UP001377567"/>
    </source>
</evidence>
<dbReference type="Proteomes" id="UP001377567">
    <property type="component" value="Unassembled WGS sequence"/>
</dbReference>
<comment type="similarity">
    <text evidence="2 11">Belongs to the zinc-containing alcohol dehydrogenase family.</text>
</comment>
<evidence type="ECO:0000256" key="6">
    <source>
        <dbReference type="ARBA" id="ARBA00022833"/>
    </source>
</evidence>
<dbReference type="GO" id="GO:0006066">
    <property type="term" value="P:alcohol metabolic process"/>
    <property type="evidence" value="ECO:0007669"/>
    <property type="project" value="UniProtKB-ARBA"/>
</dbReference>
<organism evidence="13 14">
    <name type="scientific">Maudiozyma humilis</name>
    <name type="common">Sour dough yeast</name>
    <name type="synonym">Kazachstania humilis</name>
    <dbReference type="NCBI Taxonomy" id="51915"/>
    <lineage>
        <taxon>Eukaryota</taxon>
        <taxon>Fungi</taxon>
        <taxon>Dikarya</taxon>
        <taxon>Ascomycota</taxon>
        <taxon>Saccharomycotina</taxon>
        <taxon>Saccharomycetes</taxon>
        <taxon>Saccharomycetales</taxon>
        <taxon>Saccharomycetaceae</taxon>
        <taxon>Maudiozyma</taxon>
    </lineage>
</organism>
<dbReference type="InterPro" id="IPR002328">
    <property type="entry name" value="ADH_Zn_CS"/>
</dbReference>
<name>A0AAV5S364_MAUHU</name>
<accession>A0AAV5S364</accession>
<dbReference type="Gene3D" id="3.40.50.720">
    <property type="entry name" value="NAD(P)-binding Rossmann-like Domain"/>
    <property type="match status" value="1"/>
</dbReference>
<dbReference type="CDD" id="cd05283">
    <property type="entry name" value="CAD1"/>
    <property type="match status" value="1"/>
</dbReference>
<dbReference type="Pfam" id="PF08240">
    <property type="entry name" value="ADH_N"/>
    <property type="match status" value="1"/>
</dbReference>